<organism evidence="2 3">
    <name type="scientific">Symbiodinium necroappetens</name>
    <dbReference type="NCBI Taxonomy" id="1628268"/>
    <lineage>
        <taxon>Eukaryota</taxon>
        <taxon>Sar</taxon>
        <taxon>Alveolata</taxon>
        <taxon>Dinophyceae</taxon>
        <taxon>Suessiales</taxon>
        <taxon>Symbiodiniaceae</taxon>
        <taxon>Symbiodinium</taxon>
    </lineage>
</organism>
<dbReference type="Proteomes" id="UP000601435">
    <property type="component" value="Unassembled WGS sequence"/>
</dbReference>
<evidence type="ECO:0000313" key="3">
    <source>
        <dbReference type="Proteomes" id="UP000601435"/>
    </source>
</evidence>
<feature type="non-terminal residue" evidence="2">
    <location>
        <position position="1"/>
    </location>
</feature>
<feature type="region of interest" description="Disordered" evidence="1">
    <location>
        <begin position="297"/>
        <end position="318"/>
    </location>
</feature>
<accession>A0A813BZ63</accession>
<keyword evidence="3" id="KW-1185">Reference proteome</keyword>
<comment type="caution">
    <text evidence="2">The sequence shown here is derived from an EMBL/GenBank/DDBJ whole genome shotgun (WGS) entry which is preliminary data.</text>
</comment>
<name>A0A813BZ63_9DINO</name>
<evidence type="ECO:0000313" key="2">
    <source>
        <dbReference type="EMBL" id="CAE7935476.1"/>
    </source>
</evidence>
<feature type="compositionally biased region" description="Basic and acidic residues" evidence="1">
    <location>
        <begin position="297"/>
        <end position="311"/>
    </location>
</feature>
<evidence type="ECO:0000256" key="1">
    <source>
        <dbReference type="SAM" id="MobiDB-lite"/>
    </source>
</evidence>
<reference evidence="2" key="1">
    <citation type="submission" date="2021-02" db="EMBL/GenBank/DDBJ databases">
        <authorList>
            <person name="Dougan E. K."/>
            <person name="Rhodes N."/>
            <person name="Thang M."/>
            <person name="Chan C."/>
        </authorList>
    </citation>
    <scope>NUCLEOTIDE SEQUENCE</scope>
</reference>
<protein>
    <submittedName>
        <fullName evidence="2">Uncharacterized protein</fullName>
    </submittedName>
</protein>
<gene>
    <name evidence="2" type="ORF">SNEC2469_LOCUS32725</name>
</gene>
<dbReference type="EMBL" id="CAJNJA010083719">
    <property type="protein sequence ID" value="CAE7935476.1"/>
    <property type="molecule type" value="Genomic_DNA"/>
</dbReference>
<proteinExistence type="predicted"/>
<sequence length="343" mass="38416">MAQSTTRIQSAESGRAAFGHSVTDLFEGQLAFLSHIRAYEEQLKEIADDIASISGMRSRQDGWAVKSSKALSGLLRHNQKLKLGKYLEATMEQIEESSVRPFSWALRKFFAFLMANSKGRFQTWIAPTACSFERFLDWDFSIGVSAIQGHSRLPEQVSEVACGEWLIQQRCGELGCIFHASENRNYESIKRDGLLLRATRHGWQRHRMAIHFVYAGGSASPGPGTVVRYGSNIFYEQLDIGRLKHEEKQRAARASSSFEEAAPSAADCFSAATGGSPSGEVPMLDQESLRRLIREDELREAAKRSTAEEGTTRYSYEAGDTVHGRVDGIRLQQEEELRDIIQK</sequence>
<dbReference type="AlphaFoldDB" id="A0A813BZ63"/>